<comment type="cofactor">
    <cofactor evidence="1">
        <name>Co(2+)</name>
        <dbReference type="ChEBI" id="CHEBI:48828"/>
    </cofactor>
</comment>
<dbReference type="SUPFAM" id="SSF51735">
    <property type="entry name" value="NAD(P)-binding Rossmann-fold domains"/>
    <property type="match status" value="1"/>
</dbReference>
<dbReference type="InterPro" id="IPR026877">
    <property type="entry name" value="DXPR_C"/>
</dbReference>
<evidence type="ECO:0000256" key="11">
    <source>
        <dbReference type="ARBA" id="ARBA00071224"/>
    </source>
</evidence>
<dbReference type="GO" id="GO:0016853">
    <property type="term" value="F:isomerase activity"/>
    <property type="evidence" value="ECO:0007669"/>
    <property type="project" value="UniProtKB-KW"/>
</dbReference>
<comment type="similarity">
    <text evidence="3 12">Belongs to the DXR family.</text>
</comment>
<evidence type="ECO:0000256" key="2">
    <source>
        <dbReference type="ARBA" id="ARBA00005094"/>
    </source>
</evidence>
<feature type="binding site" evidence="12">
    <location>
        <position position="224"/>
    </location>
    <ligand>
        <name>Mn(2+)</name>
        <dbReference type="ChEBI" id="CHEBI:29035"/>
    </ligand>
</feature>
<feature type="domain" description="1-deoxy-D-xylulose 5-phosphate reductoisomerase C-terminal" evidence="14">
    <location>
        <begin position="146"/>
        <end position="232"/>
    </location>
</feature>
<keyword evidence="16" id="KW-0413">Isomerase</keyword>
<dbReference type="PANTHER" id="PTHR30525:SF0">
    <property type="entry name" value="1-DEOXY-D-XYLULOSE 5-PHOSPHATE REDUCTOISOMERASE, CHLOROPLASTIC"/>
    <property type="match status" value="1"/>
</dbReference>
<dbReference type="GO" id="GO:0030145">
    <property type="term" value="F:manganese ion binding"/>
    <property type="evidence" value="ECO:0007669"/>
    <property type="project" value="TreeGrafter"/>
</dbReference>
<gene>
    <name evidence="12" type="primary">dxr</name>
    <name evidence="16" type="ORF">HLB16_05610</name>
</gene>
<comment type="function">
    <text evidence="12">Catalyzes the NADPH-dependent rearrangement and reduction of 1-deoxy-D-xylulose-5-phosphate (DXP) to 2-C-methyl-D-erythritol 4-phosphate (MEP).</text>
</comment>
<dbReference type="NCBIfam" id="TIGR00243">
    <property type="entry name" value="Dxr"/>
    <property type="match status" value="1"/>
</dbReference>
<dbReference type="AlphaFoldDB" id="A0A849BI89"/>
<feature type="binding site" evidence="12">
    <location>
        <position position="150"/>
    </location>
    <ligand>
        <name>Mn(2+)</name>
        <dbReference type="ChEBI" id="CHEBI:29035"/>
    </ligand>
</feature>
<feature type="binding site" evidence="12">
    <location>
        <position position="124"/>
    </location>
    <ligand>
        <name>NADPH</name>
        <dbReference type="ChEBI" id="CHEBI:57783"/>
    </ligand>
</feature>
<name>A0A849BI89_9BURK</name>
<dbReference type="PANTHER" id="PTHR30525">
    <property type="entry name" value="1-DEOXY-D-XYLULOSE 5-PHOSPHATE REDUCTOISOMERASE"/>
    <property type="match status" value="1"/>
</dbReference>
<feature type="binding site" evidence="12">
    <location>
        <position position="13"/>
    </location>
    <ligand>
        <name>NADPH</name>
        <dbReference type="ChEBI" id="CHEBI:57783"/>
    </ligand>
</feature>
<dbReference type="PIRSF" id="PIRSF006205">
    <property type="entry name" value="Dxp_reductismrs"/>
    <property type="match status" value="1"/>
</dbReference>
<feature type="binding site" evidence="12">
    <location>
        <position position="221"/>
    </location>
    <ligand>
        <name>1-deoxy-D-xylulose 5-phosphate</name>
        <dbReference type="ChEBI" id="CHEBI:57792"/>
    </ligand>
</feature>
<evidence type="ECO:0000259" key="13">
    <source>
        <dbReference type="Pfam" id="PF02670"/>
    </source>
</evidence>
<sequence length="398" mass="41883">MRRITVLGATGSIGDSTLDVIRRHPERYAVHALTAHRQIDKLAERCAEFRPARAVVGSDSAAAELRERLRLAGVGTEVLHGDAALAEVAADAEADTVMAAIVGAAGLRPTLAAAQAGKRVLLANKEALVMSGAIFMDAVREHGATLLPIDSEHNAIFQCLPFDDPRYRAGVARVVLTASGGPFRTRDPASLHDISPDEACAHPNWVMGRKISVDSATMMNKGLEVIEAHWLFGAPAERIDVLIHPQSIVHSMVAYADGSVLAQLGNPDMRTPIAYGLAYPERIDAGVSPLDLVAAGTLAFETPDLQRFPCLALAFDALRAGGVAPAVLNAANEIAVDSFLQGAIRFTEIANVVARVLEQGPRHAADSLDAVLQADRQARALARTLVHAGASAGAATPG</sequence>
<reference evidence="16 17" key="1">
    <citation type="submission" date="2020-05" db="EMBL/GenBank/DDBJ databases">
        <title>MicrobeNet Type strains.</title>
        <authorList>
            <person name="Nicholson A.C."/>
        </authorList>
    </citation>
    <scope>NUCLEOTIDE SEQUENCE [LARGE SCALE GENOMIC DNA]</scope>
    <source>
        <strain evidence="16 17">ATCC 700815</strain>
    </source>
</reference>
<dbReference type="FunFam" id="1.10.1740.10:FF:000004">
    <property type="entry name" value="1-deoxy-D-xylulose 5-phosphate reductoisomerase"/>
    <property type="match status" value="1"/>
</dbReference>
<feature type="binding site" evidence="12">
    <location>
        <position position="208"/>
    </location>
    <ligand>
        <name>NADPH</name>
        <dbReference type="ChEBI" id="CHEBI:57783"/>
    </ligand>
</feature>
<dbReference type="InterPro" id="IPR036169">
    <property type="entry name" value="DXPR_C_sf"/>
</dbReference>
<evidence type="ECO:0000256" key="3">
    <source>
        <dbReference type="ARBA" id="ARBA00006825"/>
    </source>
</evidence>
<evidence type="ECO:0000256" key="10">
    <source>
        <dbReference type="ARBA" id="ARBA00048543"/>
    </source>
</evidence>
<dbReference type="Gene3D" id="1.10.1740.10">
    <property type="match status" value="1"/>
</dbReference>
<feature type="binding site" evidence="12">
    <location>
        <position position="152"/>
    </location>
    <ligand>
        <name>Mn(2+)</name>
        <dbReference type="ChEBI" id="CHEBI:29035"/>
    </ligand>
</feature>
<feature type="binding site" evidence="12">
    <location>
        <position position="179"/>
    </location>
    <ligand>
        <name>1-deoxy-D-xylulose 5-phosphate</name>
        <dbReference type="ChEBI" id="CHEBI:57792"/>
    </ligand>
</feature>
<comment type="caution">
    <text evidence="12">Lacks conserved residue(s) required for the propagation of feature annotation.</text>
</comment>
<dbReference type="Gene3D" id="3.40.50.720">
    <property type="entry name" value="NAD(P)-binding Rossmann-like Domain"/>
    <property type="match status" value="1"/>
</dbReference>
<evidence type="ECO:0000259" key="14">
    <source>
        <dbReference type="Pfam" id="PF08436"/>
    </source>
</evidence>
<feature type="domain" description="DXP reductoisomerase C-terminal" evidence="15">
    <location>
        <begin position="264"/>
        <end position="380"/>
    </location>
</feature>
<feature type="binding site" evidence="12">
    <location>
        <position position="125"/>
    </location>
    <ligand>
        <name>1-deoxy-D-xylulose 5-phosphate</name>
        <dbReference type="ChEBI" id="CHEBI:57792"/>
    </ligand>
</feature>
<evidence type="ECO:0000256" key="4">
    <source>
        <dbReference type="ARBA" id="ARBA00012366"/>
    </source>
</evidence>
<feature type="binding site" evidence="12">
    <location>
        <position position="220"/>
    </location>
    <ligand>
        <name>1-deoxy-D-xylulose 5-phosphate</name>
        <dbReference type="ChEBI" id="CHEBI:57792"/>
    </ligand>
</feature>
<feature type="binding site" evidence="12">
    <location>
        <position position="152"/>
    </location>
    <ligand>
        <name>1-deoxy-D-xylulose 5-phosphate</name>
        <dbReference type="ChEBI" id="CHEBI:57792"/>
    </ligand>
</feature>
<evidence type="ECO:0000256" key="9">
    <source>
        <dbReference type="ARBA" id="ARBA00023229"/>
    </source>
</evidence>
<feature type="domain" description="1-deoxy-D-xylulose 5-phosphate reductoisomerase N-terminal" evidence="13">
    <location>
        <begin position="4"/>
        <end position="132"/>
    </location>
</feature>
<evidence type="ECO:0000313" key="16">
    <source>
        <dbReference type="EMBL" id="NNH10359.1"/>
    </source>
</evidence>
<feature type="binding site" evidence="12">
    <location>
        <position position="10"/>
    </location>
    <ligand>
        <name>NADPH</name>
        <dbReference type="ChEBI" id="CHEBI:57783"/>
    </ligand>
</feature>
<evidence type="ECO:0000313" key="17">
    <source>
        <dbReference type="Proteomes" id="UP000542973"/>
    </source>
</evidence>
<comment type="caution">
    <text evidence="16">The sequence shown here is derived from an EMBL/GenBank/DDBJ whole genome shotgun (WGS) entry which is preliminary data.</text>
</comment>
<feature type="binding site" evidence="12">
    <location>
        <position position="151"/>
    </location>
    <ligand>
        <name>1-deoxy-D-xylulose 5-phosphate</name>
        <dbReference type="ChEBI" id="CHEBI:57792"/>
    </ligand>
</feature>
<comment type="pathway">
    <text evidence="2 12">Isoprenoid biosynthesis; isopentenyl diphosphate biosynthesis via DXP pathway; isopentenyl diphosphate from 1-deoxy-D-xylulose 5-phosphate: step 1/6.</text>
</comment>
<keyword evidence="12" id="KW-0460">Magnesium</keyword>
<dbReference type="Proteomes" id="UP000542973">
    <property type="component" value="Unassembled WGS sequence"/>
</dbReference>
<dbReference type="SUPFAM" id="SSF69055">
    <property type="entry name" value="1-deoxy-D-xylulose-5-phosphate reductoisomerase, C-terminal domain"/>
    <property type="match status" value="1"/>
</dbReference>
<dbReference type="InterPro" id="IPR003821">
    <property type="entry name" value="DXP_reductoisomerase"/>
</dbReference>
<dbReference type="GO" id="GO:0030604">
    <property type="term" value="F:1-deoxy-D-xylulose-5-phosphate reductoisomerase activity"/>
    <property type="evidence" value="ECO:0007669"/>
    <property type="project" value="UniProtKB-UniRule"/>
</dbReference>
<keyword evidence="8 12" id="KW-0464">Manganese</keyword>
<dbReference type="UniPathway" id="UPA00056">
    <property type="reaction ID" value="UER00092"/>
</dbReference>
<keyword evidence="7 12" id="KW-0560">Oxidoreductase</keyword>
<dbReference type="Pfam" id="PF08436">
    <property type="entry name" value="DXP_redisom_C"/>
    <property type="match status" value="1"/>
</dbReference>
<evidence type="ECO:0000256" key="12">
    <source>
        <dbReference type="HAMAP-Rule" id="MF_00183"/>
    </source>
</evidence>
<dbReference type="EMBL" id="JABEMD010000007">
    <property type="protein sequence ID" value="NNH10359.1"/>
    <property type="molecule type" value="Genomic_DNA"/>
</dbReference>
<feature type="binding site" evidence="12">
    <location>
        <position position="215"/>
    </location>
    <ligand>
        <name>1-deoxy-D-xylulose 5-phosphate</name>
        <dbReference type="ChEBI" id="CHEBI:57792"/>
    </ligand>
</feature>
<dbReference type="InterPro" id="IPR013644">
    <property type="entry name" value="DXP_reductoisomerase_C"/>
</dbReference>
<feature type="binding site" evidence="12">
    <location>
        <position position="224"/>
    </location>
    <ligand>
        <name>1-deoxy-D-xylulose 5-phosphate</name>
        <dbReference type="ChEBI" id="CHEBI:57792"/>
    </ligand>
</feature>
<feature type="binding site" evidence="12">
    <location>
        <position position="126"/>
    </location>
    <ligand>
        <name>NADPH</name>
        <dbReference type="ChEBI" id="CHEBI:57783"/>
    </ligand>
</feature>
<evidence type="ECO:0000256" key="1">
    <source>
        <dbReference type="ARBA" id="ARBA00001941"/>
    </source>
</evidence>
<evidence type="ECO:0000256" key="8">
    <source>
        <dbReference type="ARBA" id="ARBA00023211"/>
    </source>
</evidence>
<dbReference type="RefSeq" id="WP_053821662.1">
    <property type="nucleotide sequence ID" value="NZ_BAAAEB010000029.1"/>
</dbReference>
<evidence type="ECO:0000256" key="6">
    <source>
        <dbReference type="ARBA" id="ARBA00022857"/>
    </source>
</evidence>
<feature type="binding site" evidence="12">
    <location>
        <position position="12"/>
    </location>
    <ligand>
        <name>NADPH</name>
        <dbReference type="ChEBI" id="CHEBI:57783"/>
    </ligand>
</feature>
<dbReference type="SUPFAM" id="SSF55347">
    <property type="entry name" value="Glyceraldehyde-3-phosphate dehydrogenase-like, C-terminal domain"/>
    <property type="match status" value="1"/>
</dbReference>
<feature type="binding site" evidence="12">
    <location>
        <position position="11"/>
    </location>
    <ligand>
        <name>NADPH</name>
        <dbReference type="ChEBI" id="CHEBI:57783"/>
    </ligand>
</feature>
<dbReference type="Pfam" id="PF13288">
    <property type="entry name" value="DXPR_C"/>
    <property type="match status" value="1"/>
</dbReference>
<dbReference type="GO" id="GO:0051484">
    <property type="term" value="P:isopentenyl diphosphate biosynthetic process, methylerythritol 4-phosphate pathway involved in terpenoid biosynthetic process"/>
    <property type="evidence" value="ECO:0007669"/>
    <property type="project" value="UniProtKB-ARBA"/>
</dbReference>
<accession>A0A849BI89</accession>
<dbReference type="FunFam" id="3.40.50.720:FF:000045">
    <property type="entry name" value="1-deoxy-D-xylulose 5-phosphate reductoisomerase"/>
    <property type="match status" value="1"/>
</dbReference>
<evidence type="ECO:0000259" key="15">
    <source>
        <dbReference type="Pfam" id="PF13288"/>
    </source>
</evidence>
<protein>
    <recommendedName>
        <fullName evidence="11 12">1-deoxy-D-xylulose 5-phosphate reductoisomerase</fullName>
        <shortName evidence="12">DXP reductoisomerase</shortName>
        <ecNumber evidence="4 12">1.1.1.267</ecNumber>
    </recommendedName>
    <alternativeName>
        <fullName evidence="12">1-deoxyxylulose-5-phosphate reductoisomerase</fullName>
    </alternativeName>
    <alternativeName>
        <fullName evidence="12">2-C-methyl-D-erythritol 4-phosphate synthase</fullName>
    </alternativeName>
</protein>
<comment type="catalytic activity">
    <reaction evidence="10">
        <text>2-C-methyl-D-erythritol 4-phosphate + NADP(+) = 1-deoxy-D-xylulose 5-phosphate + NADPH + H(+)</text>
        <dbReference type="Rhea" id="RHEA:13717"/>
        <dbReference type="ChEBI" id="CHEBI:15378"/>
        <dbReference type="ChEBI" id="CHEBI:57783"/>
        <dbReference type="ChEBI" id="CHEBI:57792"/>
        <dbReference type="ChEBI" id="CHEBI:58262"/>
        <dbReference type="ChEBI" id="CHEBI:58349"/>
        <dbReference type="EC" id="1.1.1.267"/>
    </reaction>
    <physiologicalReaction direction="right-to-left" evidence="10">
        <dbReference type="Rhea" id="RHEA:13719"/>
    </physiologicalReaction>
</comment>
<dbReference type="EC" id="1.1.1.267" evidence="4 12"/>
<proteinExistence type="inferred from homology"/>
<dbReference type="Pfam" id="PF02670">
    <property type="entry name" value="DXP_reductoisom"/>
    <property type="match status" value="1"/>
</dbReference>
<dbReference type="InterPro" id="IPR013512">
    <property type="entry name" value="DXP_reductoisomerase_N"/>
</dbReference>
<feature type="binding site" evidence="12">
    <location>
        <position position="37"/>
    </location>
    <ligand>
        <name>NADPH</name>
        <dbReference type="ChEBI" id="CHEBI:57783"/>
    </ligand>
</feature>
<keyword evidence="9 12" id="KW-0414">Isoprene biosynthesis</keyword>
<dbReference type="NCBIfam" id="NF009114">
    <property type="entry name" value="PRK12464.1"/>
    <property type="match status" value="1"/>
</dbReference>
<organism evidence="16 17">
    <name type="scientific">Cupriavidus gilardii</name>
    <dbReference type="NCBI Taxonomy" id="82541"/>
    <lineage>
        <taxon>Bacteria</taxon>
        <taxon>Pseudomonadati</taxon>
        <taxon>Pseudomonadota</taxon>
        <taxon>Betaproteobacteria</taxon>
        <taxon>Burkholderiales</taxon>
        <taxon>Burkholderiaceae</taxon>
        <taxon>Cupriavidus</taxon>
    </lineage>
</organism>
<evidence type="ECO:0000256" key="5">
    <source>
        <dbReference type="ARBA" id="ARBA00022723"/>
    </source>
</evidence>
<dbReference type="GO" id="GO:0070402">
    <property type="term" value="F:NADPH binding"/>
    <property type="evidence" value="ECO:0007669"/>
    <property type="project" value="InterPro"/>
</dbReference>
<keyword evidence="5 12" id="KW-0479">Metal-binding</keyword>
<dbReference type="NCBIfam" id="NF003938">
    <property type="entry name" value="PRK05447.1-1"/>
    <property type="match status" value="1"/>
</dbReference>
<evidence type="ECO:0000256" key="7">
    <source>
        <dbReference type="ARBA" id="ARBA00023002"/>
    </source>
</evidence>
<keyword evidence="6 12" id="KW-0521">NADP</keyword>
<comment type="cofactor">
    <cofactor evidence="12">
        <name>Mg(2+)</name>
        <dbReference type="ChEBI" id="CHEBI:18420"/>
    </cofactor>
    <cofactor evidence="12">
        <name>Mn(2+)</name>
        <dbReference type="ChEBI" id="CHEBI:29035"/>
    </cofactor>
</comment>
<dbReference type="HAMAP" id="MF_00183">
    <property type="entry name" value="DXP_reductoisom"/>
    <property type="match status" value="1"/>
</dbReference>
<dbReference type="InterPro" id="IPR036291">
    <property type="entry name" value="NAD(P)-bd_dom_sf"/>
</dbReference>
<feature type="binding site" evidence="12">
    <location>
        <position position="202"/>
    </location>
    <ligand>
        <name>1-deoxy-D-xylulose 5-phosphate</name>
        <dbReference type="ChEBI" id="CHEBI:57792"/>
    </ligand>
</feature>